<sequence>VRRYDAWYRHITLVLCAHAYLAITAAQAKKGAPNPMMASFLLLSVRSDVSWHT</sequence>
<dbReference type="EMBL" id="SMKE01000149">
    <property type="protein sequence ID" value="TDB99713.1"/>
    <property type="molecule type" value="Genomic_DNA"/>
</dbReference>
<accession>A0ABY2DIW4</accession>
<gene>
    <name evidence="1" type="ORF">E1091_06335</name>
</gene>
<comment type="caution">
    <text evidence="1">The sequence shown here is derived from an EMBL/GenBank/DDBJ whole genome shotgun (WGS) entry which is preliminary data.</text>
</comment>
<protein>
    <submittedName>
        <fullName evidence="1">IS701 family transposase</fullName>
    </submittedName>
</protein>
<keyword evidence="2" id="KW-1185">Reference proteome</keyword>
<evidence type="ECO:0000313" key="1">
    <source>
        <dbReference type="EMBL" id="TDB99713.1"/>
    </source>
</evidence>
<proteinExistence type="predicted"/>
<organism evidence="1 2">
    <name type="scientific">Micromonospora fluostatini</name>
    <dbReference type="NCBI Taxonomy" id="1629071"/>
    <lineage>
        <taxon>Bacteria</taxon>
        <taxon>Bacillati</taxon>
        <taxon>Actinomycetota</taxon>
        <taxon>Actinomycetes</taxon>
        <taxon>Micromonosporales</taxon>
        <taxon>Micromonosporaceae</taxon>
        <taxon>Micromonospora</taxon>
    </lineage>
</organism>
<dbReference type="Proteomes" id="UP000295626">
    <property type="component" value="Unassembled WGS sequence"/>
</dbReference>
<evidence type="ECO:0000313" key="2">
    <source>
        <dbReference type="Proteomes" id="UP000295626"/>
    </source>
</evidence>
<feature type="non-terminal residue" evidence="1">
    <location>
        <position position="1"/>
    </location>
</feature>
<name>A0ABY2DIW4_9ACTN</name>
<reference evidence="1 2" key="1">
    <citation type="submission" date="2019-02" db="EMBL/GenBank/DDBJ databases">
        <title>Draft genome sequences of novel Actinobacteria.</title>
        <authorList>
            <person name="Sahin N."/>
            <person name="Ay H."/>
            <person name="Saygin H."/>
        </authorList>
    </citation>
    <scope>NUCLEOTIDE SEQUENCE [LARGE SCALE GENOMIC DNA]</scope>
    <source>
        <strain evidence="1 2">JCM 30529</strain>
    </source>
</reference>